<feature type="signal peptide" evidence="2">
    <location>
        <begin position="1"/>
        <end position="23"/>
    </location>
</feature>
<sequence length="331" mass="36513">MRKTNKLAGFLFAALCLSTPVKAADVINAYSVMPEKYAAQIAQAYEQKTGVKINFVRMASGEALARLNAERGNPQVDVLLGGPSDMYEAGIKTELFEAYTPKDTAVPEQYRSAKGYWTGFGLNPLVFMTNTKFLEKNNLKAPESWQDLLDPAYKNGLQMADARTSGTATERIFSLVKLYGEDGAFDYQKKLHKNVQLYTKSGQGGAMPVAAGQAASGIFYFVDALDVKQQGYPVVITYPKEGITSGIDCFGIIHNAKNMDAAKKFIDWASSVELANLIMEKKINYVPVAKGANITDPVLDLSNVKILEADSEWKGAKRKEYVERWVKEVIQ</sequence>
<dbReference type="RefSeq" id="WP_346335748.1">
    <property type="nucleotide sequence ID" value="NZ_JBBYXI010000001.1"/>
</dbReference>
<dbReference type="SUPFAM" id="SSF53850">
    <property type="entry name" value="Periplasmic binding protein-like II"/>
    <property type="match status" value="1"/>
</dbReference>
<dbReference type="CDD" id="cd13544">
    <property type="entry name" value="PBP2_Fbp_like_1"/>
    <property type="match status" value="1"/>
</dbReference>
<protein>
    <submittedName>
        <fullName evidence="3">ABC transporter substrate-binding protein</fullName>
    </submittedName>
</protein>
<dbReference type="PIRSF" id="PIRSF002825">
    <property type="entry name" value="CfbpA"/>
    <property type="match status" value="1"/>
</dbReference>
<accession>A0ABV0BFL6</accession>
<name>A0ABV0BFL6_9HYPH</name>
<dbReference type="Proteomes" id="UP001418637">
    <property type="component" value="Unassembled WGS sequence"/>
</dbReference>
<gene>
    <name evidence="3" type="ORF">WJT86_01630</name>
</gene>
<comment type="caution">
    <text evidence="3">The sequence shown here is derived from an EMBL/GenBank/DDBJ whole genome shotgun (WGS) entry which is preliminary data.</text>
</comment>
<keyword evidence="1 2" id="KW-0732">Signal</keyword>
<organism evidence="3 4">
    <name type="scientific">Hohaiivirga grylli</name>
    <dbReference type="NCBI Taxonomy" id="3133970"/>
    <lineage>
        <taxon>Bacteria</taxon>
        <taxon>Pseudomonadati</taxon>
        <taxon>Pseudomonadota</taxon>
        <taxon>Alphaproteobacteria</taxon>
        <taxon>Hyphomicrobiales</taxon>
        <taxon>Methylobacteriaceae</taxon>
        <taxon>Hohaiivirga</taxon>
    </lineage>
</organism>
<dbReference type="Pfam" id="PF13343">
    <property type="entry name" value="SBP_bac_6"/>
    <property type="match status" value="1"/>
</dbReference>
<reference evidence="3 4" key="1">
    <citation type="submission" date="2024-04" db="EMBL/GenBank/DDBJ databases">
        <title>A novel species isolated from cricket.</title>
        <authorList>
            <person name="Wang H.-C."/>
        </authorList>
    </citation>
    <scope>NUCLEOTIDE SEQUENCE [LARGE SCALE GENOMIC DNA]</scope>
    <source>
        <strain evidence="3 4">WL0021</strain>
    </source>
</reference>
<dbReference type="PANTHER" id="PTHR30006">
    <property type="entry name" value="THIAMINE-BINDING PERIPLASMIC PROTEIN-RELATED"/>
    <property type="match status" value="1"/>
</dbReference>
<proteinExistence type="predicted"/>
<dbReference type="EMBL" id="JBBYXI010000001">
    <property type="protein sequence ID" value="MEN3929760.1"/>
    <property type="molecule type" value="Genomic_DNA"/>
</dbReference>
<evidence type="ECO:0000256" key="1">
    <source>
        <dbReference type="ARBA" id="ARBA00022729"/>
    </source>
</evidence>
<dbReference type="PANTHER" id="PTHR30006:SF2">
    <property type="entry name" value="ABC TRANSPORTER SUBSTRATE-BINDING PROTEIN"/>
    <property type="match status" value="1"/>
</dbReference>
<feature type="chain" id="PRO_5047182231" evidence="2">
    <location>
        <begin position="24"/>
        <end position="331"/>
    </location>
</feature>
<evidence type="ECO:0000313" key="3">
    <source>
        <dbReference type="EMBL" id="MEN3929760.1"/>
    </source>
</evidence>
<evidence type="ECO:0000313" key="4">
    <source>
        <dbReference type="Proteomes" id="UP001418637"/>
    </source>
</evidence>
<dbReference type="InterPro" id="IPR026045">
    <property type="entry name" value="Ferric-bd"/>
</dbReference>
<evidence type="ECO:0000256" key="2">
    <source>
        <dbReference type="SAM" id="SignalP"/>
    </source>
</evidence>
<keyword evidence="4" id="KW-1185">Reference proteome</keyword>
<dbReference type="Gene3D" id="3.40.190.10">
    <property type="entry name" value="Periplasmic binding protein-like II"/>
    <property type="match status" value="2"/>
</dbReference>